<dbReference type="Proteomes" id="UP000050326">
    <property type="component" value="Unassembled WGS sequence"/>
</dbReference>
<feature type="domain" description="Methyltransferase" evidence="4">
    <location>
        <begin position="47"/>
        <end position="155"/>
    </location>
</feature>
<dbReference type="CDD" id="cd02440">
    <property type="entry name" value="AdoMet_MTases"/>
    <property type="match status" value="1"/>
</dbReference>
<reference evidence="5 6" key="1">
    <citation type="submission" date="2015-09" db="EMBL/GenBank/DDBJ databases">
        <title>Genome sequence of Oxobacter pfennigii DSM 3222.</title>
        <authorList>
            <person name="Poehlein A."/>
            <person name="Bengelsdorf F.R."/>
            <person name="Schiel-Bengelsdorf B."/>
            <person name="Duerre P."/>
            <person name="Daniel R."/>
        </authorList>
    </citation>
    <scope>NUCLEOTIDE SEQUENCE [LARGE SCALE GENOMIC DNA]</scope>
    <source>
        <strain evidence="5 6">DSM 3222</strain>
    </source>
</reference>
<gene>
    <name evidence="5" type="primary">ubiG_2</name>
    <name evidence="5" type="ORF">OXPF_21710</name>
</gene>
<accession>A0A0P8W5P4</accession>
<dbReference type="EC" id="2.1.1.64" evidence="5"/>
<proteinExistence type="predicted"/>
<dbReference type="PANTHER" id="PTHR43464:SF19">
    <property type="entry name" value="UBIQUINONE BIOSYNTHESIS O-METHYLTRANSFERASE, MITOCHONDRIAL"/>
    <property type="match status" value="1"/>
</dbReference>
<evidence type="ECO:0000259" key="4">
    <source>
        <dbReference type="Pfam" id="PF13847"/>
    </source>
</evidence>
<sequence length="228" mass="25986">MSKIDNGLTAWETNATFWDERMGDDSNDFHRNLVRPYTEELLDICQGELVLDIACGNGNFSERLAECGAKVVAFDYSAKMIELAKKRRADVLDRVNFYVCDATNYDELLALGQDKLFDKAVANMAIMDISDINPLFKAVHLMMRTGGSFVFATHHPCFTYPNNNYFTSQIYQGEAIAGQPVLQNYYHRSIQEILNTAFLYNFVLSGFYEVPFPGQEIPIIMIVRLDKK</sequence>
<dbReference type="RefSeq" id="WP_054875212.1">
    <property type="nucleotide sequence ID" value="NZ_LKET01000032.1"/>
</dbReference>
<keyword evidence="3" id="KW-0949">S-adenosyl-L-methionine</keyword>
<dbReference type="EMBL" id="LKET01000032">
    <property type="protein sequence ID" value="KPU44006.1"/>
    <property type="molecule type" value="Genomic_DNA"/>
</dbReference>
<dbReference type="PATRIC" id="fig|36849.3.peg.2292"/>
<dbReference type="Pfam" id="PF13847">
    <property type="entry name" value="Methyltransf_31"/>
    <property type="match status" value="1"/>
</dbReference>
<dbReference type="OrthoDB" id="9791837at2"/>
<evidence type="ECO:0000313" key="5">
    <source>
        <dbReference type="EMBL" id="KPU44006.1"/>
    </source>
</evidence>
<dbReference type="AlphaFoldDB" id="A0A0P8W5P4"/>
<dbReference type="STRING" id="36849.OXPF_21710"/>
<evidence type="ECO:0000256" key="3">
    <source>
        <dbReference type="ARBA" id="ARBA00022691"/>
    </source>
</evidence>
<keyword evidence="5" id="KW-0830">Ubiquinone</keyword>
<evidence type="ECO:0000256" key="2">
    <source>
        <dbReference type="ARBA" id="ARBA00022679"/>
    </source>
</evidence>
<dbReference type="InterPro" id="IPR029063">
    <property type="entry name" value="SAM-dependent_MTases_sf"/>
</dbReference>
<dbReference type="PANTHER" id="PTHR43464">
    <property type="entry name" value="METHYLTRANSFERASE"/>
    <property type="match status" value="1"/>
</dbReference>
<dbReference type="Gene3D" id="3.40.50.150">
    <property type="entry name" value="Vaccinia Virus protein VP39"/>
    <property type="match status" value="1"/>
</dbReference>
<dbReference type="GO" id="GO:0061542">
    <property type="term" value="F:3-demethylubiquinol 3-O-methyltransferase activity"/>
    <property type="evidence" value="ECO:0007669"/>
    <property type="project" value="UniProtKB-EC"/>
</dbReference>
<dbReference type="GO" id="GO:0102208">
    <property type="term" value="F:2-polyprenyl-6-hydroxyphenol methylase activity"/>
    <property type="evidence" value="ECO:0007669"/>
    <property type="project" value="UniProtKB-EC"/>
</dbReference>
<keyword evidence="1 5" id="KW-0489">Methyltransferase</keyword>
<dbReference type="InterPro" id="IPR025714">
    <property type="entry name" value="Methyltranfer_dom"/>
</dbReference>
<evidence type="ECO:0000313" key="6">
    <source>
        <dbReference type="Proteomes" id="UP000050326"/>
    </source>
</evidence>
<protein>
    <submittedName>
        <fullName evidence="5">Ubiquinone biosynthesis O-methyltransferase</fullName>
        <ecNumber evidence="5">2.1.1.222</ecNumber>
        <ecNumber evidence="5">2.1.1.64</ecNumber>
    </submittedName>
</protein>
<keyword evidence="6" id="KW-1185">Reference proteome</keyword>
<dbReference type="EC" id="2.1.1.222" evidence="5"/>
<organism evidence="5 6">
    <name type="scientific">Oxobacter pfennigii</name>
    <dbReference type="NCBI Taxonomy" id="36849"/>
    <lineage>
        <taxon>Bacteria</taxon>
        <taxon>Bacillati</taxon>
        <taxon>Bacillota</taxon>
        <taxon>Clostridia</taxon>
        <taxon>Eubacteriales</taxon>
        <taxon>Clostridiaceae</taxon>
        <taxon>Oxobacter</taxon>
    </lineage>
</organism>
<comment type="caution">
    <text evidence="5">The sequence shown here is derived from an EMBL/GenBank/DDBJ whole genome shotgun (WGS) entry which is preliminary data.</text>
</comment>
<dbReference type="GO" id="GO:0032259">
    <property type="term" value="P:methylation"/>
    <property type="evidence" value="ECO:0007669"/>
    <property type="project" value="UniProtKB-KW"/>
</dbReference>
<keyword evidence="2 5" id="KW-0808">Transferase</keyword>
<name>A0A0P8W5P4_9CLOT</name>
<evidence type="ECO:0000256" key="1">
    <source>
        <dbReference type="ARBA" id="ARBA00022603"/>
    </source>
</evidence>
<dbReference type="SUPFAM" id="SSF53335">
    <property type="entry name" value="S-adenosyl-L-methionine-dependent methyltransferases"/>
    <property type="match status" value="1"/>
</dbReference>